<sequence>MKNKLNYSIVFFWLVGLAGGLTSCKKEDDVTPAPVITRVRTVSKDSIYTYTAQYNADSSYMATRTVPVAFDSTTILGRPGRIYAIIGENLGSASAIYFNDVSVYFNPVLVTNNTIIVTIPTTTPFAGSNKLRVVTAGGSVEFGFSIQQPAPVITKVDQLAGQSGDVITITGTIFDNVTAVRFGTVNAEITGKSATQLTVKVPASLSTAAISVTTPGGTAAYSIPFGFKTAIFDDALATGWYSGGWNGTPTVPSKGVIKRGAGSLQYDYTGGFGGFQLGNDASPVPLTGATGIKLSLYGGSGTEGKIVKLVVNGNYDGGVQLVLHAGVWTDYAVPLSSLGATGTLSQIVFQEFSGNAPETIYVDDLGLY</sequence>
<evidence type="ECO:0000313" key="2">
    <source>
        <dbReference type="EMBL" id="MFD2935009.1"/>
    </source>
</evidence>
<dbReference type="InterPro" id="IPR014756">
    <property type="entry name" value="Ig_E-set"/>
</dbReference>
<dbReference type="RefSeq" id="WP_381502107.1">
    <property type="nucleotide sequence ID" value="NZ_JBHUOM010000008.1"/>
</dbReference>
<keyword evidence="3" id="KW-1185">Reference proteome</keyword>
<organism evidence="2 3">
    <name type="scientific">Spirosoma flavum</name>
    <dbReference type="NCBI Taxonomy" id="2048557"/>
    <lineage>
        <taxon>Bacteria</taxon>
        <taxon>Pseudomonadati</taxon>
        <taxon>Bacteroidota</taxon>
        <taxon>Cytophagia</taxon>
        <taxon>Cytophagales</taxon>
        <taxon>Cytophagaceae</taxon>
        <taxon>Spirosoma</taxon>
    </lineage>
</organism>
<dbReference type="InterPro" id="IPR013783">
    <property type="entry name" value="Ig-like_fold"/>
</dbReference>
<comment type="caution">
    <text evidence="2">The sequence shown here is derived from an EMBL/GenBank/DDBJ whole genome shotgun (WGS) entry which is preliminary data.</text>
</comment>
<accession>A0ABW6AK70</accession>
<dbReference type="SUPFAM" id="SSF81296">
    <property type="entry name" value="E set domains"/>
    <property type="match status" value="1"/>
</dbReference>
<evidence type="ECO:0000313" key="3">
    <source>
        <dbReference type="Proteomes" id="UP001597512"/>
    </source>
</evidence>
<dbReference type="Proteomes" id="UP001597512">
    <property type="component" value="Unassembled WGS sequence"/>
</dbReference>
<name>A0ABW6AK70_9BACT</name>
<proteinExistence type="predicted"/>
<feature type="domain" description="IPT/TIG" evidence="1">
    <location>
        <begin position="151"/>
        <end position="221"/>
    </location>
</feature>
<dbReference type="Pfam" id="PF01833">
    <property type="entry name" value="TIG"/>
    <property type="match status" value="1"/>
</dbReference>
<protein>
    <submittedName>
        <fullName evidence="2">IPT/TIG domain-containing protein</fullName>
    </submittedName>
</protein>
<dbReference type="Gene3D" id="2.60.120.430">
    <property type="entry name" value="Galactose-binding lectin"/>
    <property type="match status" value="1"/>
</dbReference>
<gene>
    <name evidence="2" type="ORF">ACFS25_14530</name>
</gene>
<dbReference type="EMBL" id="JBHUOM010000008">
    <property type="protein sequence ID" value="MFD2935009.1"/>
    <property type="molecule type" value="Genomic_DNA"/>
</dbReference>
<reference evidence="3" key="1">
    <citation type="journal article" date="2019" name="Int. J. Syst. Evol. Microbiol.">
        <title>The Global Catalogue of Microorganisms (GCM) 10K type strain sequencing project: providing services to taxonomists for standard genome sequencing and annotation.</title>
        <authorList>
            <consortium name="The Broad Institute Genomics Platform"/>
            <consortium name="The Broad Institute Genome Sequencing Center for Infectious Disease"/>
            <person name="Wu L."/>
            <person name="Ma J."/>
        </authorList>
    </citation>
    <scope>NUCLEOTIDE SEQUENCE [LARGE SCALE GENOMIC DNA]</scope>
    <source>
        <strain evidence="3">KCTC 52490</strain>
    </source>
</reference>
<dbReference type="Gene3D" id="2.60.40.10">
    <property type="entry name" value="Immunoglobulins"/>
    <property type="match status" value="2"/>
</dbReference>
<dbReference type="PROSITE" id="PS51257">
    <property type="entry name" value="PROKAR_LIPOPROTEIN"/>
    <property type="match status" value="1"/>
</dbReference>
<evidence type="ECO:0000259" key="1">
    <source>
        <dbReference type="Pfam" id="PF01833"/>
    </source>
</evidence>
<dbReference type="InterPro" id="IPR002909">
    <property type="entry name" value="IPT_dom"/>
</dbReference>